<dbReference type="Gene3D" id="3.40.1390.30">
    <property type="entry name" value="NIF3 (NGG1p interacting factor 3)-like"/>
    <property type="match status" value="1"/>
</dbReference>
<dbReference type="SUPFAM" id="SSF102705">
    <property type="entry name" value="NIF3 (NGG1p interacting factor 3)-like"/>
    <property type="match status" value="1"/>
</dbReference>
<dbReference type="GO" id="GO:0005737">
    <property type="term" value="C:cytoplasm"/>
    <property type="evidence" value="ECO:0007669"/>
    <property type="project" value="TreeGrafter"/>
</dbReference>
<evidence type="ECO:0000256" key="3">
    <source>
        <dbReference type="PIRSR" id="PIRSR602678-1"/>
    </source>
</evidence>
<feature type="binding site" evidence="3">
    <location>
        <position position="218"/>
    </location>
    <ligand>
        <name>a divalent metal cation</name>
        <dbReference type="ChEBI" id="CHEBI:60240"/>
        <label>1</label>
    </ligand>
</feature>
<sequence length="385" mass="40788">MPSRGEHRVLRIVDRGISGGALCAERPRDPPIAAGGRRAISSAVNNGCGTDCEPIARHHRLPSHRAGLTHPQRRDASKGDPEMDLAEIAARLGDLFRPAAFDEHDGWDMVFGPGEREALLARAPAAFAATFNGTMLEPASGPSGPIDRAYLLVFPHETLIERVIAEERGRGAPGALLLTHHVADFETANRGFLAVPVAQLDALRAANVGVSVLHAPLDCHPEISTSGALADGLGLRRAGVFAPYVGGQAGVIGEQAPEPFGAFAERVRTLCELPRLDAAQVRHAGRTVARVAVLAGGGDDLGSLTEAAATGADTFLTGTWWTPHRSEWSVANRAAVRTALPGLDLNLLGASHDASELVVLRDRVAPLLAGWGIEARVVRQEDHWR</sequence>
<accession>A0A6J4VH81</accession>
<keyword evidence="2 3" id="KW-0479">Metal-binding</keyword>
<evidence type="ECO:0000256" key="4">
    <source>
        <dbReference type="SAM" id="MobiDB-lite"/>
    </source>
</evidence>
<dbReference type="EMBL" id="CADCWL010000203">
    <property type="protein sequence ID" value="CAA9578445.1"/>
    <property type="molecule type" value="Genomic_DNA"/>
</dbReference>
<feature type="binding site" evidence="3">
    <location>
        <position position="181"/>
    </location>
    <ligand>
        <name>a divalent metal cation</name>
        <dbReference type="ChEBI" id="CHEBI:60240"/>
        <label>1</label>
    </ligand>
</feature>
<dbReference type="AlphaFoldDB" id="A0A6J4VH81"/>
<dbReference type="PANTHER" id="PTHR13799">
    <property type="entry name" value="NGG1 INTERACTING FACTOR 3"/>
    <property type="match status" value="1"/>
</dbReference>
<dbReference type="Pfam" id="PF01784">
    <property type="entry name" value="DUF34_NIF3"/>
    <property type="match status" value="1"/>
</dbReference>
<name>A0A6J4VH81_9BACT</name>
<evidence type="ECO:0000313" key="5">
    <source>
        <dbReference type="EMBL" id="CAA9578445.1"/>
    </source>
</evidence>
<comment type="similarity">
    <text evidence="1">Belongs to the GTP cyclohydrolase I type 2/NIF3 family.</text>
</comment>
<reference evidence="5" key="1">
    <citation type="submission" date="2020-02" db="EMBL/GenBank/DDBJ databases">
        <authorList>
            <person name="Meier V. D."/>
        </authorList>
    </citation>
    <scope>NUCLEOTIDE SEQUENCE</scope>
    <source>
        <strain evidence="5">AVDCRST_MAG19</strain>
    </source>
</reference>
<evidence type="ECO:0008006" key="6">
    <source>
        <dbReference type="Google" id="ProtNLM"/>
    </source>
</evidence>
<dbReference type="PANTHER" id="PTHR13799:SF14">
    <property type="entry name" value="GTP CYCLOHYDROLASE 1 TYPE 2 HOMOLOG"/>
    <property type="match status" value="1"/>
</dbReference>
<evidence type="ECO:0000256" key="2">
    <source>
        <dbReference type="ARBA" id="ARBA00022723"/>
    </source>
</evidence>
<proteinExistence type="inferred from homology"/>
<feature type="region of interest" description="Disordered" evidence="4">
    <location>
        <begin position="61"/>
        <end position="80"/>
    </location>
</feature>
<dbReference type="InterPro" id="IPR002678">
    <property type="entry name" value="DUF34/NIF3"/>
</dbReference>
<organism evidence="5">
    <name type="scientific">uncultured Thermomicrobiales bacterium</name>
    <dbReference type="NCBI Taxonomy" id="1645740"/>
    <lineage>
        <taxon>Bacteria</taxon>
        <taxon>Pseudomonadati</taxon>
        <taxon>Thermomicrobiota</taxon>
        <taxon>Thermomicrobia</taxon>
        <taxon>Thermomicrobiales</taxon>
        <taxon>environmental samples</taxon>
    </lineage>
</organism>
<dbReference type="GO" id="GO:0046872">
    <property type="term" value="F:metal ion binding"/>
    <property type="evidence" value="ECO:0007669"/>
    <property type="project" value="UniProtKB-KW"/>
</dbReference>
<dbReference type="InterPro" id="IPR036069">
    <property type="entry name" value="DUF34/NIF3_sf"/>
</dbReference>
<gene>
    <name evidence="5" type="ORF">AVDCRST_MAG19-3644</name>
</gene>
<feature type="binding site" evidence="3">
    <location>
        <position position="180"/>
    </location>
    <ligand>
        <name>a divalent metal cation</name>
        <dbReference type="ChEBI" id="CHEBI:60240"/>
        <label>1</label>
    </ligand>
</feature>
<protein>
    <recommendedName>
        <fullName evidence="6">GTP cyclohydrolase 1 type 2 homolog</fullName>
    </recommendedName>
</protein>
<evidence type="ECO:0000256" key="1">
    <source>
        <dbReference type="ARBA" id="ARBA00006964"/>
    </source>
</evidence>